<gene>
    <name evidence="4" type="ORF">GCM10017655_31300</name>
</gene>
<accession>A0A9W6KAP6</accession>
<dbReference type="PANTHER" id="PTHR21666:SF270">
    <property type="entry name" value="MUREIN HYDROLASE ACTIVATOR ENVC"/>
    <property type="match status" value="1"/>
</dbReference>
<evidence type="ECO:0000313" key="5">
    <source>
        <dbReference type="Proteomes" id="UP001143328"/>
    </source>
</evidence>
<dbReference type="Gene3D" id="6.10.250.3150">
    <property type="match status" value="1"/>
</dbReference>
<evidence type="ECO:0000256" key="1">
    <source>
        <dbReference type="SAM" id="Coils"/>
    </source>
</evidence>
<protein>
    <recommendedName>
        <fullName evidence="3">M23ase beta-sheet core domain-containing protein</fullName>
    </recommendedName>
</protein>
<reference evidence="4" key="2">
    <citation type="submission" date="2023-01" db="EMBL/GenBank/DDBJ databases">
        <authorList>
            <person name="Sun Q."/>
            <person name="Evtushenko L."/>
        </authorList>
    </citation>
    <scope>NUCLEOTIDE SEQUENCE</scope>
    <source>
        <strain evidence="4">VKM B-2935</strain>
    </source>
</reference>
<comment type="caution">
    <text evidence="4">The sequence shown here is derived from an EMBL/GenBank/DDBJ whole genome shotgun (WGS) entry which is preliminary data.</text>
</comment>
<dbReference type="PANTHER" id="PTHR21666">
    <property type="entry name" value="PEPTIDASE-RELATED"/>
    <property type="match status" value="1"/>
</dbReference>
<feature type="coiled-coil region" evidence="1">
    <location>
        <begin position="33"/>
        <end position="116"/>
    </location>
</feature>
<dbReference type="FunFam" id="2.70.70.10:FF:000003">
    <property type="entry name" value="Murein hydrolase activator EnvC"/>
    <property type="match status" value="1"/>
</dbReference>
<feature type="compositionally biased region" description="Low complexity" evidence="2">
    <location>
        <begin position="290"/>
        <end position="299"/>
    </location>
</feature>
<keyword evidence="5" id="KW-1185">Reference proteome</keyword>
<dbReference type="InterPro" id="IPR016047">
    <property type="entry name" value="M23ase_b-sheet_dom"/>
</dbReference>
<proteinExistence type="predicted"/>
<dbReference type="Gene3D" id="2.70.70.10">
    <property type="entry name" value="Glucose Permease (Domain IIA)"/>
    <property type="match status" value="1"/>
</dbReference>
<dbReference type="InterPro" id="IPR050570">
    <property type="entry name" value="Cell_wall_metabolism_enzyme"/>
</dbReference>
<sequence>MLRTAGILGRLHPGIARPMLRTLTAIVLACLLIPAMADERADAQKQLDAAQQDVAELKKLLQKIEADKSGIQKQLRGTETEMGDLEKQIKTLEQQLKDSESEIQRLDGEKKKLEGARIEQQRLIGIQARAAYQSGRQEYLKLLLNQQNPEKFARTLTYYDYVSQARLEQLNTFNETLRQLANVERESAAEKAQLDQRKGALDQRRDQLAQVRKERQQALAKLNSESKSSDQKLKARQQEQAALGNVLKTIEETLARQAREAKAAEEARKRAQEQEQLALANRRASPGQKPAAAASGPVVSSDGAAYSGAFASSRGKLPWPVNGRIVARYGTQRGDDARTTWDGVLIGAAAGSQVRAVSGGRVVFADWLRGSGLLVILDHGNGYLSLYGHNQSLLKDAGDIVKAGEPIATVGTSGGQETPALYFAIRQQGRPSDPAQWCRAQG</sequence>
<dbReference type="Proteomes" id="UP001143328">
    <property type="component" value="Unassembled WGS sequence"/>
</dbReference>
<dbReference type="AlphaFoldDB" id="A0A9W6KAP6"/>
<dbReference type="SUPFAM" id="SSF51261">
    <property type="entry name" value="Duplicated hybrid motif"/>
    <property type="match status" value="1"/>
</dbReference>
<feature type="compositionally biased region" description="Basic and acidic residues" evidence="2">
    <location>
        <begin position="261"/>
        <end position="273"/>
    </location>
</feature>
<dbReference type="EMBL" id="BSFN01000008">
    <property type="protein sequence ID" value="GLK90068.1"/>
    <property type="molecule type" value="Genomic_DNA"/>
</dbReference>
<dbReference type="GO" id="GO:0004222">
    <property type="term" value="F:metalloendopeptidase activity"/>
    <property type="evidence" value="ECO:0007669"/>
    <property type="project" value="TreeGrafter"/>
</dbReference>
<dbReference type="InterPro" id="IPR011055">
    <property type="entry name" value="Dup_hybrid_motif"/>
</dbReference>
<organism evidence="4 5">
    <name type="scientific">Pseudomonas turukhanskensis</name>
    <dbReference type="NCBI Taxonomy" id="1806536"/>
    <lineage>
        <taxon>Bacteria</taxon>
        <taxon>Pseudomonadati</taxon>
        <taxon>Pseudomonadota</taxon>
        <taxon>Gammaproteobacteria</taxon>
        <taxon>Pseudomonadales</taxon>
        <taxon>Pseudomonadaceae</taxon>
        <taxon>Pseudomonas</taxon>
    </lineage>
</organism>
<evidence type="ECO:0000256" key="2">
    <source>
        <dbReference type="SAM" id="MobiDB-lite"/>
    </source>
</evidence>
<dbReference type="Pfam" id="PF01551">
    <property type="entry name" value="Peptidase_M23"/>
    <property type="match status" value="1"/>
</dbReference>
<keyword evidence="1" id="KW-0175">Coiled coil</keyword>
<evidence type="ECO:0000259" key="3">
    <source>
        <dbReference type="Pfam" id="PF01551"/>
    </source>
</evidence>
<feature type="domain" description="M23ase beta-sheet core" evidence="3">
    <location>
        <begin position="340"/>
        <end position="434"/>
    </location>
</feature>
<evidence type="ECO:0000313" key="4">
    <source>
        <dbReference type="EMBL" id="GLK90068.1"/>
    </source>
</evidence>
<dbReference type="CDD" id="cd12797">
    <property type="entry name" value="M23_peptidase"/>
    <property type="match status" value="1"/>
</dbReference>
<reference evidence="4" key="1">
    <citation type="journal article" date="2014" name="Int. J. Syst. Evol. Microbiol.">
        <title>Complete genome sequence of Corynebacterium casei LMG S-19264T (=DSM 44701T), isolated from a smear-ripened cheese.</title>
        <authorList>
            <consortium name="US DOE Joint Genome Institute (JGI-PGF)"/>
            <person name="Walter F."/>
            <person name="Albersmeier A."/>
            <person name="Kalinowski J."/>
            <person name="Ruckert C."/>
        </authorList>
    </citation>
    <scope>NUCLEOTIDE SEQUENCE</scope>
    <source>
        <strain evidence="4">VKM B-2935</strain>
    </source>
</reference>
<name>A0A9W6KAP6_9PSED</name>
<feature type="region of interest" description="Disordered" evidence="2">
    <location>
        <begin position="261"/>
        <end position="299"/>
    </location>
</feature>